<name>K9UE78_CHAP6</name>
<evidence type="ECO:0000256" key="6">
    <source>
        <dbReference type="ARBA" id="ARBA00022723"/>
    </source>
</evidence>
<evidence type="ECO:0000256" key="4">
    <source>
        <dbReference type="ARBA" id="ARBA00020049"/>
    </source>
</evidence>
<keyword evidence="9 13" id="KW-0408">Iron</keyword>
<dbReference type="Gene3D" id="3.90.320.10">
    <property type="match status" value="1"/>
</dbReference>
<keyword evidence="8 13" id="KW-0269">Exonuclease</keyword>
<evidence type="ECO:0000256" key="8">
    <source>
        <dbReference type="ARBA" id="ARBA00022839"/>
    </source>
</evidence>
<dbReference type="STRING" id="1173020.Cha6605_2038"/>
<dbReference type="AlphaFoldDB" id="K9UE78"/>
<keyword evidence="12 13" id="KW-0464">Manganese</keyword>
<evidence type="ECO:0000256" key="5">
    <source>
        <dbReference type="ARBA" id="ARBA00022722"/>
    </source>
</evidence>
<dbReference type="GO" id="GO:0046872">
    <property type="term" value="F:metal ion binding"/>
    <property type="evidence" value="ECO:0007669"/>
    <property type="project" value="UniProtKB-KW"/>
</dbReference>
<dbReference type="PATRIC" id="fig|1173020.3.peg.2320"/>
<dbReference type="InterPro" id="IPR022765">
    <property type="entry name" value="Dna2/Cas4_DUF83"/>
</dbReference>
<dbReference type="EC" id="3.1.12.1" evidence="3 13"/>
<dbReference type="EMBL" id="CP003600">
    <property type="protein sequence ID" value="AFY93135.1"/>
    <property type="molecule type" value="Genomic_DNA"/>
</dbReference>
<dbReference type="HOGENOM" id="CLU_102055_1_1_3"/>
<keyword evidence="5 13" id="KW-0540">Nuclease</keyword>
<dbReference type="Proteomes" id="UP000010366">
    <property type="component" value="Chromosome"/>
</dbReference>
<dbReference type="GO" id="GO:0051607">
    <property type="term" value="P:defense response to virus"/>
    <property type="evidence" value="ECO:0007669"/>
    <property type="project" value="UniProtKB-KW"/>
</dbReference>
<dbReference type="InterPro" id="IPR051827">
    <property type="entry name" value="Cas4_exonuclease"/>
</dbReference>
<dbReference type="NCBIfam" id="TIGR00372">
    <property type="entry name" value="cas4"/>
    <property type="match status" value="1"/>
</dbReference>
<dbReference type="KEGG" id="cmp:Cha6605_2038"/>
<evidence type="ECO:0000256" key="12">
    <source>
        <dbReference type="ARBA" id="ARBA00023211"/>
    </source>
</evidence>
<keyword evidence="7 13" id="KW-0378">Hydrolase</keyword>
<dbReference type="eggNOG" id="COG1468">
    <property type="taxonomic scope" value="Bacteria"/>
</dbReference>
<evidence type="ECO:0000256" key="13">
    <source>
        <dbReference type="RuleBase" id="RU365022"/>
    </source>
</evidence>
<feature type="domain" description="DUF83" evidence="14">
    <location>
        <begin position="11"/>
        <end position="185"/>
    </location>
</feature>
<dbReference type="PANTHER" id="PTHR36531">
    <property type="entry name" value="CRISPR-ASSOCIATED EXONUCLEASE CAS4"/>
    <property type="match status" value="1"/>
</dbReference>
<dbReference type="GO" id="GO:0004527">
    <property type="term" value="F:exonuclease activity"/>
    <property type="evidence" value="ECO:0007669"/>
    <property type="project" value="UniProtKB-KW"/>
</dbReference>
<dbReference type="InterPro" id="IPR011604">
    <property type="entry name" value="PDDEXK-like_dom_sf"/>
</dbReference>
<keyword evidence="6 13" id="KW-0479">Metal-binding</keyword>
<dbReference type="PANTHER" id="PTHR36531:SF6">
    <property type="entry name" value="DNA REPLICATION ATP-DEPENDENT HELICASE_NUCLEASE DNA2"/>
    <property type="match status" value="1"/>
</dbReference>
<gene>
    <name evidence="15" type="ORF">Cha6605_2038</name>
</gene>
<comment type="cofactor">
    <cofactor evidence="13">
        <name>Mg(2+)</name>
        <dbReference type="ChEBI" id="CHEBI:18420"/>
    </cofactor>
    <cofactor evidence="13">
        <name>Mn(2+)</name>
        <dbReference type="ChEBI" id="CHEBI:29035"/>
    </cofactor>
    <text evidence="13">Mg(2+) or Mn(2+) required for ssDNA cleavage activity.</text>
</comment>
<keyword evidence="10 13" id="KW-0411">Iron-sulfur</keyword>
<comment type="similarity">
    <text evidence="2 13">Belongs to the CRISPR-associated exonuclease Cas4 family.</text>
</comment>
<evidence type="ECO:0000256" key="10">
    <source>
        <dbReference type="ARBA" id="ARBA00023014"/>
    </source>
</evidence>
<comment type="function">
    <text evidence="13">CRISPR (clustered regularly interspaced short palindromic repeat) is an adaptive immune system that provides protection against mobile genetic elements (viruses, transposable elements and conjugative plasmids). CRISPR clusters contain sequences complementary to antecedent mobile elements and target invading nucleic acids. CRISPR clusters are transcribed and processed into CRISPR RNA (crRNA).</text>
</comment>
<dbReference type="RefSeq" id="WP_015159299.1">
    <property type="nucleotide sequence ID" value="NC_019697.1"/>
</dbReference>
<evidence type="ECO:0000256" key="7">
    <source>
        <dbReference type="ARBA" id="ARBA00022801"/>
    </source>
</evidence>
<reference evidence="15 16" key="1">
    <citation type="submission" date="2012-05" db="EMBL/GenBank/DDBJ databases">
        <title>Finished chromosome of genome of Chamaesiphon sp. PCC 6605.</title>
        <authorList>
            <consortium name="US DOE Joint Genome Institute"/>
            <person name="Gugger M."/>
            <person name="Coursin T."/>
            <person name="Rippka R."/>
            <person name="Tandeau De Marsac N."/>
            <person name="Huntemann M."/>
            <person name="Wei C.-L."/>
            <person name="Han J."/>
            <person name="Detter J.C."/>
            <person name="Han C."/>
            <person name="Tapia R."/>
            <person name="Chen A."/>
            <person name="Kyrpides N."/>
            <person name="Mavromatis K."/>
            <person name="Markowitz V."/>
            <person name="Szeto E."/>
            <person name="Ivanova N."/>
            <person name="Pagani I."/>
            <person name="Pati A."/>
            <person name="Goodwin L."/>
            <person name="Nordberg H.P."/>
            <person name="Cantor M.N."/>
            <person name="Hua S.X."/>
            <person name="Woyke T."/>
            <person name="Kerfeld C.A."/>
        </authorList>
    </citation>
    <scope>NUCLEOTIDE SEQUENCE [LARGE SCALE GENOMIC DNA]</scope>
    <source>
        <strain evidence="16">ATCC 27169 / PCC 6605</strain>
    </source>
</reference>
<evidence type="ECO:0000256" key="11">
    <source>
        <dbReference type="ARBA" id="ARBA00023118"/>
    </source>
</evidence>
<evidence type="ECO:0000313" key="15">
    <source>
        <dbReference type="EMBL" id="AFY93135.1"/>
    </source>
</evidence>
<evidence type="ECO:0000256" key="3">
    <source>
        <dbReference type="ARBA" id="ARBA00012768"/>
    </source>
</evidence>
<evidence type="ECO:0000313" key="16">
    <source>
        <dbReference type="Proteomes" id="UP000010366"/>
    </source>
</evidence>
<dbReference type="Pfam" id="PF01930">
    <property type="entry name" value="Cas_Cas4"/>
    <property type="match status" value="1"/>
</dbReference>
<evidence type="ECO:0000256" key="9">
    <source>
        <dbReference type="ARBA" id="ARBA00023004"/>
    </source>
</evidence>
<comment type="cofactor">
    <cofactor evidence="13">
        <name>iron-sulfur cluster</name>
        <dbReference type="ChEBI" id="CHEBI:30408"/>
    </cofactor>
</comment>
<organism evidence="15 16">
    <name type="scientific">Chamaesiphon minutus (strain ATCC 27169 / PCC 6605)</name>
    <dbReference type="NCBI Taxonomy" id="1173020"/>
    <lineage>
        <taxon>Bacteria</taxon>
        <taxon>Bacillati</taxon>
        <taxon>Cyanobacteriota</taxon>
        <taxon>Cyanophyceae</taxon>
        <taxon>Gomontiellales</taxon>
        <taxon>Chamaesiphonaceae</taxon>
        <taxon>Chamaesiphon</taxon>
    </lineage>
</organism>
<accession>K9UE78</accession>
<evidence type="ECO:0000259" key="14">
    <source>
        <dbReference type="Pfam" id="PF01930"/>
    </source>
</evidence>
<keyword evidence="11 13" id="KW-0051">Antiviral defense</keyword>
<protein>
    <recommendedName>
        <fullName evidence="4 13">CRISPR-associated exonuclease Cas4</fullName>
        <ecNumber evidence="3 13">3.1.12.1</ecNumber>
    </recommendedName>
</protein>
<sequence length="207" mass="23879">MEKTDDYVMVSALQHFVYCPRQFALIHLEQVWQENIYTLRGLRVHERVDVPGHELIEGVRVERSLALISHRHQLRGIADVVEFLVDGTPYPVEYKSGSRKAKDADAVQLCAQAMCLEEMFDRPVMTGALFYSASKRRRVVEFDPRLRSLVTETVRAVQETFANQVMPRPVADVRCEDCSLIEACLPQPLKKFDRVWDAQAVFRIDEI</sequence>
<dbReference type="GO" id="GO:0051536">
    <property type="term" value="F:iron-sulfur cluster binding"/>
    <property type="evidence" value="ECO:0007669"/>
    <property type="project" value="UniProtKB-KW"/>
</dbReference>
<evidence type="ECO:0000256" key="2">
    <source>
        <dbReference type="ARBA" id="ARBA00009189"/>
    </source>
</evidence>
<proteinExistence type="inferred from homology"/>
<evidence type="ECO:0000256" key="1">
    <source>
        <dbReference type="ARBA" id="ARBA00001966"/>
    </source>
</evidence>
<comment type="cofactor">
    <cofactor evidence="1">
        <name>[4Fe-4S] cluster</name>
        <dbReference type="ChEBI" id="CHEBI:49883"/>
    </cofactor>
</comment>
<dbReference type="InterPro" id="IPR013343">
    <property type="entry name" value="CRISPR-assoc_prot_Cas4"/>
</dbReference>
<keyword evidence="16" id="KW-1185">Reference proteome</keyword>